<organism evidence="2 3">
    <name type="scientific">Bombella mellum</name>
    <dbReference type="NCBI Taxonomy" id="2039288"/>
    <lineage>
        <taxon>Bacteria</taxon>
        <taxon>Pseudomonadati</taxon>
        <taxon>Pseudomonadota</taxon>
        <taxon>Alphaproteobacteria</taxon>
        <taxon>Acetobacterales</taxon>
        <taxon>Acetobacteraceae</taxon>
        <taxon>Bombella</taxon>
    </lineage>
</organism>
<feature type="domain" description="VOC" evidence="1">
    <location>
        <begin position="8"/>
        <end position="135"/>
    </location>
</feature>
<dbReference type="RefSeq" id="WP_182040522.1">
    <property type="nucleotide sequence ID" value="NZ_PDLY01000001.1"/>
</dbReference>
<gene>
    <name evidence="2" type="ORF">CPA56_02965</name>
</gene>
<comment type="caution">
    <text evidence="2">The sequence shown here is derived from an EMBL/GenBank/DDBJ whole genome shotgun (WGS) entry which is preliminary data.</text>
</comment>
<dbReference type="InterPro" id="IPR037523">
    <property type="entry name" value="VOC_core"/>
</dbReference>
<dbReference type="SUPFAM" id="SSF54593">
    <property type="entry name" value="Glyoxalase/Bleomycin resistance protein/Dihydroxybiphenyl dioxygenase"/>
    <property type="match status" value="1"/>
</dbReference>
<protein>
    <submittedName>
        <fullName evidence="2">VOC family virulence protein</fullName>
    </submittedName>
</protein>
<reference evidence="2 3" key="1">
    <citation type="submission" date="2017-10" db="EMBL/GenBank/DDBJ databases">
        <authorList>
            <person name="Jakob F."/>
        </authorList>
    </citation>
    <scope>NUCLEOTIDE SEQUENCE [LARGE SCALE GENOMIC DNA]</scope>
    <source>
        <strain evidence="2 3">TMW 2.1889</strain>
    </source>
</reference>
<dbReference type="EMBL" id="PDLY01000001">
    <property type="protein sequence ID" value="MBA5726955.1"/>
    <property type="molecule type" value="Genomic_DNA"/>
</dbReference>
<dbReference type="InterPro" id="IPR050383">
    <property type="entry name" value="GlyoxalaseI/FosfomycinResist"/>
</dbReference>
<evidence type="ECO:0000259" key="1">
    <source>
        <dbReference type="PROSITE" id="PS51819"/>
    </source>
</evidence>
<dbReference type="PANTHER" id="PTHR21366:SF31">
    <property type="entry name" value="METALLOTHIOL TRANSFERASE FOSB"/>
    <property type="match status" value="1"/>
</dbReference>
<accession>A0ABR5ZRP5</accession>
<keyword evidence="3" id="KW-1185">Reference proteome</keyword>
<dbReference type="InterPro" id="IPR004360">
    <property type="entry name" value="Glyas_Fos-R_dOase_dom"/>
</dbReference>
<evidence type="ECO:0000313" key="3">
    <source>
        <dbReference type="Proteomes" id="UP000765338"/>
    </source>
</evidence>
<dbReference type="PROSITE" id="PS51819">
    <property type="entry name" value="VOC"/>
    <property type="match status" value="1"/>
</dbReference>
<proteinExistence type="predicted"/>
<dbReference type="Pfam" id="PF00903">
    <property type="entry name" value="Glyoxalase"/>
    <property type="match status" value="1"/>
</dbReference>
<dbReference type="Proteomes" id="UP000765338">
    <property type="component" value="Unassembled WGS sequence"/>
</dbReference>
<dbReference type="PANTHER" id="PTHR21366">
    <property type="entry name" value="GLYOXALASE FAMILY PROTEIN"/>
    <property type="match status" value="1"/>
</dbReference>
<name>A0ABR5ZRP5_9PROT</name>
<sequence length="140" mass="15793">MPDLRVEAIDHLVLNVDDIDVSFEWYSNVLGMHGKKIISGKSGVRKNLLFFGNQKINLRQKDISQKDWFTARRPLEGTADLCFLVSLSADDVVKHLTHHNVKIECGPVIKEGARGKISSVYCRDPDGNLIELSSYKEEIP</sequence>
<dbReference type="InterPro" id="IPR029068">
    <property type="entry name" value="Glyas_Bleomycin-R_OHBP_Dase"/>
</dbReference>
<dbReference type="Gene3D" id="3.10.180.10">
    <property type="entry name" value="2,3-Dihydroxybiphenyl 1,2-Dioxygenase, domain 1"/>
    <property type="match status" value="1"/>
</dbReference>
<evidence type="ECO:0000313" key="2">
    <source>
        <dbReference type="EMBL" id="MBA5726955.1"/>
    </source>
</evidence>